<protein>
    <recommendedName>
        <fullName evidence="1">DUF3074 domain-containing protein</fullName>
    </recommendedName>
</protein>
<dbReference type="RefSeq" id="XP_002548427.1">
    <property type="nucleotide sequence ID" value="XM_002548381.1"/>
</dbReference>
<feature type="domain" description="DUF3074" evidence="1">
    <location>
        <begin position="47"/>
        <end position="209"/>
    </location>
</feature>
<dbReference type="SUPFAM" id="SSF55961">
    <property type="entry name" value="Bet v1-like"/>
    <property type="match status" value="1"/>
</dbReference>
<keyword evidence="3" id="KW-1185">Reference proteome</keyword>
<dbReference type="OrthoDB" id="6423603at2759"/>
<dbReference type="EMBL" id="GG692397">
    <property type="protein sequence ID" value="EER33906.1"/>
    <property type="molecule type" value="Genomic_DNA"/>
</dbReference>
<dbReference type="KEGG" id="ctp:CTRG_02724"/>
<evidence type="ECO:0000313" key="2">
    <source>
        <dbReference type="EMBL" id="EER33906.1"/>
    </source>
</evidence>
<sequence>MDRTTLLNESKSVIESISSWKHIKECHTTDPSITTSLYSTIRNNEFWCCRKSIIPGELKHRLLECIIGQPTQGLTHSDHESNYIKEITRIKVDDIQEYHDGWSYKLIADYNFGGILSKRKFYEFQQVYKFDNCAYILSIPIQGESNKEYVIGKYHSIERLSWSNENEKDGIEWIMATTSDAGGNIPKWITKLSVPGAIAKDVPSVLKYIQKHMN</sequence>
<accession>C5M8K2</accession>
<dbReference type="InterPro" id="IPR024500">
    <property type="entry name" value="DUF3074"/>
</dbReference>
<organism evidence="2 3">
    <name type="scientific">Candida tropicalis (strain ATCC MYA-3404 / T1)</name>
    <name type="common">Yeast</name>
    <dbReference type="NCBI Taxonomy" id="294747"/>
    <lineage>
        <taxon>Eukaryota</taxon>
        <taxon>Fungi</taxon>
        <taxon>Dikarya</taxon>
        <taxon>Ascomycota</taxon>
        <taxon>Saccharomycotina</taxon>
        <taxon>Pichiomycetes</taxon>
        <taxon>Debaryomycetaceae</taxon>
        <taxon>Candida/Lodderomyces clade</taxon>
        <taxon>Candida</taxon>
    </lineage>
</organism>
<dbReference type="PANTHER" id="PTHR40370">
    <property type="entry name" value="EXPRESSED PROTEIN"/>
    <property type="match status" value="1"/>
</dbReference>
<dbReference type="STRING" id="294747.C5M8K2"/>
<dbReference type="AlphaFoldDB" id="C5M8K2"/>
<dbReference type="HOGENOM" id="CLU_078586_1_0_1"/>
<dbReference type="Pfam" id="PF11274">
    <property type="entry name" value="DUF3074"/>
    <property type="match status" value="1"/>
</dbReference>
<dbReference type="eggNOG" id="ENOG502QTT5">
    <property type="taxonomic scope" value="Eukaryota"/>
</dbReference>
<evidence type="ECO:0000313" key="3">
    <source>
        <dbReference type="Proteomes" id="UP000002037"/>
    </source>
</evidence>
<dbReference type="PANTHER" id="PTHR40370:SF1">
    <property type="entry name" value="DUF3074 DOMAIN-CONTAINING PROTEIN"/>
    <property type="match status" value="1"/>
</dbReference>
<gene>
    <name evidence="2" type="ORF">CTRG_02724</name>
</gene>
<evidence type="ECO:0000259" key="1">
    <source>
        <dbReference type="Pfam" id="PF11274"/>
    </source>
</evidence>
<proteinExistence type="predicted"/>
<dbReference type="GeneID" id="8302113"/>
<dbReference type="VEuPathDB" id="FungiDB:CTRG_02724"/>
<reference evidence="2 3" key="1">
    <citation type="journal article" date="2009" name="Nature">
        <title>Evolution of pathogenicity and sexual reproduction in eight Candida genomes.</title>
        <authorList>
            <person name="Butler G."/>
            <person name="Rasmussen M.D."/>
            <person name="Lin M.F."/>
            <person name="Santos M.A."/>
            <person name="Sakthikumar S."/>
            <person name="Munro C.A."/>
            <person name="Rheinbay E."/>
            <person name="Grabherr M."/>
            <person name="Forche A."/>
            <person name="Reedy J.L."/>
            <person name="Agrafioti I."/>
            <person name="Arnaud M.B."/>
            <person name="Bates S."/>
            <person name="Brown A.J."/>
            <person name="Brunke S."/>
            <person name="Costanzo M.C."/>
            <person name="Fitzpatrick D.A."/>
            <person name="de Groot P.W."/>
            <person name="Harris D."/>
            <person name="Hoyer L.L."/>
            <person name="Hube B."/>
            <person name="Klis F.M."/>
            <person name="Kodira C."/>
            <person name="Lennard N."/>
            <person name="Logue M.E."/>
            <person name="Martin R."/>
            <person name="Neiman A.M."/>
            <person name="Nikolaou E."/>
            <person name="Quail M.A."/>
            <person name="Quinn J."/>
            <person name="Santos M.C."/>
            <person name="Schmitzberger F.F."/>
            <person name="Sherlock G."/>
            <person name="Shah P."/>
            <person name="Silverstein K.A."/>
            <person name="Skrzypek M.S."/>
            <person name="Soll D."/>
            <person name="Staggs R."/>
            <person name="Stansfield I."/>
            <person name="Stumpf M.P."/>
            <person name="Sudbery P.E."/>
            <person name="Srikantha T."/>
            <person name="Zeng Q."/>
            <person name="Berman J."/>
            <person name="Berriman M."/>
            <person name="Heitman J."/>
            <person name="Gow N.A."/>
            <person name="Lorenz M.C."/>
            <person name="Birren B.W."/>
            <person name="Kellis M."/>
            <person name="Cuomo C.A."/>
        </authorList>
    </citation>
    <scope>NUCLEOTIDE SEQUENCE [LARGE SCALE GENOMIC DNA]</scope>
    <source>
        <strain evidence="3">ATCC MYA-3404 / T1</strain>
    </source>
</reference>
<name>C5M8K2_CANTT</name>
<dbReference type="Proteomes" id="UP000002037">
    <property type="component" value="Unassembled WGS sequence"/>
</dbReference>